<organism evidence="2">
    <name type="scientific">Aureoumbra lagunensis</name>
    <dbReference type="NCBI Taxonomy" id="44058"/>
    <lineage>
        <taxon>Eukaryota</taxon>
        <taxon>Sar</taxon>
        <taxon>Stramenopiles</taxon>
        <taxon>Ochrophyta</taxon>
        <taxon>Pelagophyceae</taxon>
        <taxon>Pelagomonadales</taxon>
        <taxon>Aureoumbra</taxon>
    </lineage>
</organism>
<protein>
    <submittedName>
        <fullName evidence="2">Uncharacterized protein</fullName>
    </submittedName>
</protein>
<dbReference type="EMBL" id="HBIJ01014392">
    <property type="protein sequence ID" value="CAE0368896.1"/>
    <property type="molecule type" value="Transcribed_RNA"/>
</dbReference>
<reference evidence="2" key="1">
    <citation type="submission" date="2021-01" db="EMBL/GenBank/DDBJ databases">
        <authorList>
            <person name="Corre E."/>
            <person name="Pelletier E."/>
            <person name="Niang G."/>
            <person name="Scheremetjew M."/>
            <person name="Finn R."/>
            <person name="Kale V."/>
            <person name="Holt S."/>
            <person name="Cochrane G."/>
            <person name="Meng A."/>
            <person name="Brown T."/>
            <person name="Cohen L."/>
        </authorList>
    </citation>
    <scope>NUCLEOTIDE SEQUENCE</scope>
    <source>
        <strain evidence="2">CCMP1510</strain>
    </source>
</reference>
<evidence type="ECO:0000256" key="1">
    <source>
        <dbReference type="SAM" id="MobiDB-lite"/>
    </source>
</evidence>
<name>A0A7S3K185_9STRA</name>
<accession>A0A7S3K185</accession>
<feature type="compositionally biased region" description="Polar residues" evidence="1">
    <location>
        <begin position="426"/>
        <end position="455"/>
    </location>
</feature>
<dbReference type="SUPFAM" id="SSF69322">
    <property type="entry name" value="Tricorn protease domain 2"/>
    <property type="match status" value="1"/>
</dbReference>
<feature type="region of interest" description="Disordered" evidence="1">
    <location>
        <begin position="409"/>
        <end position="467"/>
    </location>
</feature>
<feature type="region of interest" description="Disordered" evidence="1">
    <location>
        <begin position="535"/>
        <end position="558"/>
    </location>
</feature>
<proteinExistence type="predicted"/>
<dbReference type="InterPro" id="IPR015943">
    <property type="entry name" value="WD40/YVTN_repeat-like_dom_sf"/>
</dbReference>
<evidence type="ECO:0000313" key="2">
    <source>
        <dbReference type="EMBL" id="CAE0368896.1"/>
    </source>
</evidence>
<sequence length="558" mass="58945">MESLNLHVVECEGASSLALSPEGKMIVLSRVGPNGAAIVMTNSTFRCEIDGTQGCTVSGVAWSVDGTRIAAGGATAVSSQKSGGLVAVCDAETGAPVFCTHKEARIISLAFSINDRSQRIAIARIDGIIEVLDAFVGDPIQRICLRGVSLGGEASWINPSGLQTPNSNRTPFSGLTSDLPATPMSGTPPTPCNCVAFSADGDRLAVAHGTAASMLDLNMATLLPCGNTHQKDISNDHYLADDVQTILCTARLSENDHLIAAVALPPRSSDPQLLAFCGGPRVAIARADTGQLIAERRLDEFSSGGNNWAYALSVAFCPPSISPGGGQQQANAPGSKLRLIVGGELASQRNTGGAIAILDAAQGNMLAVHQARSVVCCVAVSADGRSMALGERRNTDVAAQQQRAQLAAQQAAVQQTKQHLSRGELQPSSQSIPDTATPMQQSEMRPQQNQSSTIGNRLETPQPKHSEEDRGLYLLHTALEQHKARILSAINADATIAQRLSPVLEAECTRHYKLINDLFSAERTLKLWKKDGFMTKKDQTDQPIPQQPVASNSQASQP</sequence>
<dbReference type="Gene3D" id="2.130.10.10">
    <property type="entry name" value="YVTN repeat-like/Quinoprotein amine dehydrogenase"/>
    <property type="match status" value="2"/>
</dbReference>
<dbReference type="AlphaFoldDB" id="A0A7S3K185"/>
<feature type="compositionally biased region" description="Polar residues" evidence="1">
    <location>
        <begin position="541"/>
        <end position="558"/>
    </location>
</feature>
<gene>
    <name evidence="2" type="ORF">ALAG00032_LOCUS9659</name>
</gene>